<keyword evidence="2" id="KW-1185">Reference proteome</keyword>
<dbReference type="EMBL" id="BSXS01000345">
    <property type="protein sequence ID" value="GME72106.1"/>
    <property type="molecule type" value="Genomic_DNA"/>
</dbReference>
<name>A0ACB5ST30_AMBMO</name>
<organism evidence="1 2">
    <name type="scientific">Ambrosiozyma monospora</name>
    <name type="common">Yeast</name>
    <name type="synonym">Endomycopsis monosporus</name>
    <dbReference type="NCBI Taxonomy" id="43982"/>
    <lineage>
        <taxon>Eukaryota</taxon>
        <taxon>Fungi</taxon>
        <taxon>Dikarya</taxon>
        <taxon>Ascomycota</taxon>
        <taxon>Saccharomycotina</taxon>
        <taxon>Pichiomycetes</taxon>
        <taxon>Pichiales</taxon>
        <taxon>Pichiaceae</taxon>
        <taxon>Ambrosiozyma</taxon>
    </lineage>
</organism>
<evidence type="ECO:0000313" key="2">
    <source>
        <dbReference type="Proteomes" id="UP001165064"/>
    </source>
</evidence>
<sequence>MFFDHRLSLNSNAWKVQNSQVPTNLKIIHLIQHLTNATMSEITKRRRLNPASTNTSETPHYNANQTSIAATTTPVFHDDHESADEDEPKDAYSWAKHHSDAAIYTMISQLPKKVQFSFFTILFHQTQDINHVVDMIDPRWYKNSWLRRRAPSSLQYLLRLLFKKVTAEVVYREGIVIHRFKGIDLSTPNYDKFLFYLEAFPPEYFNVIIRTLGNMERSSKKIVRRAIGTAGEIACNNDGSIHSSVNAGLLFPKMTRFVFRTGGCGSYHFYEKFTKVANIELELAYGKKHGNIQDVMKKITPLLSRDIMKMILVDIQLASLASFSKLLYEPELYSNVVDSLRNVNVPTEVKINSKTCIYDYHLTSSFQYLKELSFEEGVFENCIDFLRLVTVAEILNYCHSLN</sequence>
<reference evidence="1" key="1">
    <citation type="submission" date="2023-04" db="EMBL/GenBank/DDBJ databases">
        <title>Ambrosiozyma monospora NBRC 10751.</title>
        <authorList>
            <person name="Ichikawa N."/>
            <person name="Sato H."/>
            <person name="Tonouchi N."/>
        </authorList>
    </citation>
    <scope>NUCLEOTIDE SEQUENCE</scope>
    <source>
        <strain evidence="1">NBRC 10751</strain>
    </source>
</reference>
<accession>A0ACB5ST30</accession>
<protein>
    <submittedName>
        <fullName evidence="1">Unnamed protein product</fullName>
    </submittedName>
</protein>
<comment type="caution">
    <text evidence="1">The sequence shown here is derived from an EMBL/GenBank/DDBJ whole genome shotgun (WGS) entry which is preliminary data.</text>
</comment>
<proteinExistence type="predicted"/>
<evidence type="ECO:0000313" key="1">
    <source>
        <dbReference type="EMBL" id="GME72106.1"/>
    </source>
</evidence>
<dbReference type="Proteomes" id="UP001165064">
    <property type="component" value="Unassembled WGS sequence"/>
</dbReference>
<gene>
    <name evidence="1" type="ORF">Amon02_000085000</name>
</gene>